<dbReference type="Gene3D" id="3.30.70.2630">
    <property type="match status" value="1"/>
</dbReference>
<dbReference type="PANTHER" id="PTHR12066">
    <property type="entry name" value="TELOMERASE REVERSE TRANSCRIPTASE"/>
    <property type="match status" value="1"/>
</dbReference>
<evidence type="ECO:0000313" key="15">
    <source>
        <dbReference type="EMBL" id="KNZ58872.1"/>
    </source>
</evidence>
<keyword evidence="9 13" id="KW-0779">Telomere</keyword>
<evidence type="ECO:0000256" key="7">
    <source>
        <dbReference type="ARBA" id="ARBA00022723"/>
    </source>
</evidence>
<keyword evidence="4 13" id="KW-0158">Chromosome</keyword>
<dbReference type="InterPro" id="IPR000477">
    <property type="entry name" value="RT_dom"/>
</dbReference>
<dbReference type="InterPro" id="IPR043502">
    <property type="entry name" value="DNA/RNA_pol_sf"/>
</dbReference>
<dbReference type="SMART" id="SM00975">
    <property type="entry name" value="Telomerase_RBD"/>
    <property type="match status" value="1"/>
</dbReference>
<evidence type="ECO:0000256" key="6">
    <source>
        <dbReference type="ARBA" id="ARBA00022695"/>
    </source>
</evidence>
<dbReference type="OrthoDB" id="289721at2759"/>
<proteinExistence type="inferred from homology"/>
<comment type="catalytic activity">
    <reaction evidence="12 13">
        <text>DNA(n) + a 2'-deoxyribonucleoside 5'-triphosphate = DNA(n+1) + diphosphate</text>
        <dbReference type="Rhea" id="RHEA:22508"/>
        <dbReference type="Rhea" id="RHEA-COMP:17339"/>
        <dbReference type="Rhea" id="RHEA-COMP:17340"/>
        <dbReference type="ChEBI" id="CHEBI:33019"/>
        <dbReference type="ChEBI" id="CHEBI:61560"/>
        <dbReference type="ChEBI" id="CHEBI:173112"/>
        <dbReference type="EC" id="2.7.7.49"/>
    </reaction>
</comment>
<evidence type="ECO:0000256" key="12">
    <source>
        <dbReference type="ARBA" id="ARBA00048173"/>
    </source>
</evidence>
<keyword evidence="5 13" id="KW-0808">Transferase</keyword>
<evidence type="ECO:0000256" key="10">
    <source>
        <dbReference type="ARBA" id="ARBA00022918"/>
    </source>
</evidence>
<evidence type="ECO:0000313" key="16">
    <source>
        <dbReference type="Proteomes" id="UP000037035"/>
    </source>
</evidence>
<dbReference type="Pfam" id="PF21399">
    <property type="entry name" value="TERT_C"/>
    <property type="match status" value="1"/>
</dbReference>
<dbReference type="GO" id="GO:0042162">
    <property type="term" value="F:telomeric DNA binding"/>
    <property type="evidence" value="ECO:0007669"/>
    <property type="project" value="TreeGrafter"/>
</dbReference>
<dbReference type="VEuPathDB" id="FungiDB:VP01_1842g1"/>
<dbReference type="GO" id="GO:0070034">
    <property type="term" value="F:telomerase RNA binding"/>
    <property type="evidence" value="ECO:0007669"/>
    <property type="project" value="TreeGrafter"/>
</dbReference>
<dbReference type="PANTHER" id="PTHR12066:SF0">
    <property type="entry name" value="TELOMERASE REVERSE TRANSCRIPTASE"/>
    <property type="match status" value="1"/>
</dbReference>
<comment type="similarity">
    <text evidence="1 13">Belongs to the reverse transcriptase family. Telomerase subfamily.</text>
</comment>
<dbReference type="GO" id="GO:0007004">
    <property type="term" value="P:telomere maintenance via telomerase"/>
    <property type="evidence" value="ECO:0007669"/>
    <property type="project" value="TreeGrafter"/>
</dbReference>
<organism evidence="15 16">
    <name type="scientific">Puccinia sorghi</name>
    <dbReference type="NCBI Taxonomy" id="27349"/>
    <lineage>
        <taxon>Eukaryota</taxon>
        <taxon>Fungi</taxon>
        <taxon>Dikarya</taxon>
        <taxon>Basidiomycota</taxon>
        <taxon>Pucciniomycotina</taxon>
        <taxon>Pucciniomycetes</taxon>
        <taxon>Pucciniales</taxon>
        <taxon>Pucciniaceae</taxon>
        <taxon>Puccinia</taxon>
    </lineage>
</organism>
<evidence type="ECO:0000256" key="9">
    <source>
        <dbReference type="ARBA" id="ARBA00022895"/>
    </source>
</evidence>
<dbReference type="InterPro" id="IPR021891">
    <property type="entry name" value="Telomerase_RBD"/>
</dbReference>
<dbReference type="CDD" id="cd01648">
    <property type="entry name" value="TERT"/>
    <property type="match status" value="1"/>
</dbReference>
<protein>
    <recommendedName>
        <fullName evidence="3 13">Telomerase reverse transcriptase</fullName>
        <ecNumber evidence="2 13">2.7.7.49</ecNumber>
    </recommendedName>
    <alternativeName>
        <fullName evidence="13">Telomerase catalytic subunit</fullName>
    </alternativeName>
</protein>
<dbReference type="GO" id="GO:0046872">
    <property type="term" value="F:metal ion binding"/>
    <property type="evidence" value="ECO:0007669"/>
    <property type="project" value="UniProtKB-KW"/>
</dbReference>
<comment type="caution">
    <text evidence="15">The sequence shown here is derived from an EMBL/GenBank/DDBJ whole genome shotgun (WGS) entry which is preliminary data.</text>
</comment>
<keyword evidence="6 13" id="KW-0548">Nucleotidyltransferase</keyword>
<keyword evidence="16" id="KW-1185">Reference proteome</keyword>
<dbReference type="SUPFAM" id="SSF56672">
    <property type="entry name" value="DNA/RNA polymerases"/>
    <property type="match status" value="1"/>
</dbReference>
<dbReference type="GO" id="GO:0000333">
    <property type="term" value="C:telomerase catalytic core complex"/>
    <property type="evidence" value="ECO:0007669"/>
    <property type="project" value="TreeGrafter"/>
</dbReference>
<sequence>MKSEQCRTIRARPQQPKKTSRPAVILLGNYYPAVKSLADYLELTERGEDDWIFKNILVGFDNHAKPIKENQIRDAPKPASDGFTRLESREDCVSMAQVRLKILHLVEAAQSILLWRASQAHPKSNPSRANLLTLGCRLVSRVPSNDAHPEMAIRIVNGPYANKLVSKYVACDMTTNKFITQSYIFADILGRIGAKQMIHLLTDTALYYPASNGCYLQLTGKSIFDLPILEERRHSPNRRKLVDVVLAKKDLMYTRVRRNLSGTNQIGFPSDYVLCQIHDPTTSPSNDHLRAVHLSKHIFPSQYSLTPFYADNYLEAIRKMRNFKTPRRLKSLVQPNGFLHDIVVKSSNMKVVHILNRCCPSKVLNCNVSAEERLSLVELAEPIQENSSGFPPRSTSGDSNHTRPLCFEVPSQCQKPPAPKFSRFVCSPHEVETFLWMMIQAYGLSYWWGRESKHNEEITKKALMMTLPDILRIVNLRMFEKISLHELVQNLKFKACDQWISRNAQDHHSEEMLHDFLWWFYFSFIGGLIKASHLDLLTMLDLNDPFSLNFYFQNTFFVTESASFRNRTLYFRLDDWDQICRPLIKYLRTSLFTKVDEKSIKHRQSHLGHSFLRLLPKSNGVRPIVNLKRKRTSHTGLSINSILQNLFSVLSYEKDVSPDRMEYSVLGLDHTYTRFKDFRSRFGPTLPDLYFVKVDIRACFDSIQQDKILEVINRVFSEDHYVIQKYAKIITLKTGPQKTFRQFKRQAYPSDEVPDFDKFVVELSQRQKNALFTDQVQYAHVDKQNLMALLKEHVTQNFVKVGRTCYTRSVLHDVTQSFPSFKIGAGRYQQKNGIPQGSIMSPLLCSLFYADMDRERLAFTKTPNSVCEFLILVRLIDDFIYISTSQNDAERFLKVMADGSKEYGCFISMEKTLINFRYGGVKQVVGNGTFGFPHTIKPHTNCVDAYLYEILSDFPWCGHLINTKTLEFKAEMARFNGIHLSDTLTVDRTKTPGQLFCQKMYQSVIARVRSKVLKYSDRTSLRSVRVRIHVIYLDSKLNSMSTVFLNIYQALRLVAAKYVAHVVDWGADTIKGWKFFHAVIDKILIFFFACTQKQVNQEYVKKVGGCCEVKLRHVTWLGRHAFKITLARRPHKFGLVLKQLDGELKAQTKLHIPRREKHTLRGILNSKENSALDKLKF</sequence>
<evidence type="ECO:0000256" key="8">
    <source>
        <dbReference type="ARBA" id="ARBA00022842"/>
    </source>
</evidence>
<evidence type="ECO:0000256" key="11">
    <source>
        <dbReference type="ARBA" id="ARBA00023242"/>
    </source>
</evidence>
<dbReference type="EMBL" id="LAVV01006662">
    <property type="protein sequence ID" value="KNZ58872.1"/>
    <property type="molecule type" value="Genomic_DNA"/>
</dbReference>
<dbReference type="Proteomes" id="UP000037035">
    <property type="component" value="Unassembled WGS sequence"/>
</dbReference>
<dbReference type="Pfam" id="PF12009">
    <property type="entry name" value="Telomerase_RBD"/>
    <property type="match status" value="1"/>
</dbReference>
<keyword evidence="11 13" id="KW-0539">Nucleus</keyword>
<dbReference type="GO" id="GO:0003720">
    <property type="term" value="F:telomerase activity"/>
    <property type="evidence" value="ECO:0007669"/>
    <property type="project" value="InterPro"/>
</dbReference>
<comment type="subcellular location">
    <subcellularLocation>
        <location evidence="13">Nucleus</location>
    </subcellularLocation>
    <subcellularLocation>
        <location evidence="13">Chromosome</location>
        <location evidence="13">Telomere</location>
    </subcellularLocation>
</comment>
<evidence type="ECO:0000256" key="3">
    <source>
        <dbReference type="ARBA" id="ARBA00016182"/>
    </source>
</evidence>
<keyword evidence="10 13" id="KW-0695">RNA-directed DNA polymerase</keyword>
<evidence type="ECO:0000256" key="1">
    <source>
        <dbReference type="ARBA" id="ARBA00008001"/>
    </source>
</evidence>
<feature type="domain" description="Reverse transcriptase" evidence="14">
    <location>
        <begin position="596"/>
        <end position="961"/>
    </location>
</feature>
<comment type="function">
    <text evidence="13">Telomerase is a ribonucleoprotein enzyme essential for the replication of chromosome termini in most eukaryotes. It elongates telomeres. It is a reverse transcriptase that adds simple sequence repeats to chromosome ends by copying a template sequence within the RNA component of the enzyme.</text>
</comment>
<dbReference type="Gene3D" id="1.10.357.90">
    <property type="match status" value="1"/>
</dbReference>
<dbReference type="PRINTS" id="PR01365">
    <property type="entry name" value="TELOMERASERT"/>
</dbReference>
<dbReference type="PROSITE" id="PS50878">
    <property type="entry name" value="RT_POL"/>
    <property type="match status" value="1"/>
</dbReference>
<dbReference type="Gene3D" id="1.10.132.70">
    <property type="match status" value="1"/>
</dbReference>
<dbReference type="Pfam" id="PF00078">
    <property type="entry name" value="RVT_1"/>
    <property type="match status" value="1"/>
</dbReference>
<evidence type="ECO:0000256" key="5">
    <source>
        <dbReference type="ARBA" id="ARBA00022679"/>
    </source>
</evidence>
<dbReference type="GO" id="GO:0000781">
    <property type="term" value="C:chromosome, telomeric region"/>
    <property type="evidence" value="ECO:0007669"/>
    <property type="project" value="UniProtKB-SubCell"/>
</dbReference>
<dbReference type="AlphaFoldDB" id="A0A0L6VEA1"/>
<keyword evidence="7 13" id="KW-0479">Metal-binding</keyword>
<keyword evidence="8 13" id="KW-0460">Magnesium</keyword>
<reference evidence="15 16" key="1">
    <citation type="submission" date="2015-08" db="EMBL/GenBank/DDBJ databases">
        <title>Next Generation Sequencing and Analysis of the Genome of Puccinia sorghi L Schw, the Causal Agent of Maize Common Rust.</title>
        <authorList>
            <person name="Rochi L."/>
            <person name="Burguener G."/>
            <person name="Darino M."/>
            <person name="Turjanski A."/>
            <person name="Kreff E."/>
            <person name="Dieguez M.J."/>
            <person name="Sacco F."/>
        </authorList>
    </citation>
    <scope>NUCLEOTIDE SEQUENCE [LARGE SCALE GENOMIC DNA]</scope>
    <source>
        <strain evidence="15 16">RO10H11247</strain>
    </source>
</reference>
<dbReference type="InterPro" id="IPR003545">
    <property type="entry name" value="Telomerase_RT"/>
</dbReference>
<evidence type="ECO:0000256" key="2">
    <source>
        <dbReference type="ARBA" id="ARBA00012493"/>
    </source>
</evidence>
<evidence type="ECO:0000256" key="4">
    <source>
        <dbReference type="ARBA" id="ARBA00022454"/>
    </source>
</evidence>
<evidence type="ECO:0000259" key="14">
    <source>
        <dbReference type="PROSITE" id="PS50878"/>
    </source>
</evidence>
<gene>
    <name evidence="15" type="ORF">VP01_1842g1</name>
</gene>
<dbReference type="STRING" id="27349.A0A0L6VEA1"/>
<dbReference type="InterPro" id="IPR049139">
    <property type="entry name" value="TERT_C"/>
</dbReference>
<dbReference type="EC" id="2.7.7.49" evidence="2 13"/>
<evidence type="ECO:0000256" key="13">
    <source>
        <dbReference type="RuleBase" id="RU365061"/>
    </source>
</evidence>
<accession>A0A0L6VEA1</accession>
<name>A0A0L6VEA1_9BASI</name>